<dbReference type="Proteomes" id="UP000228930">
    <property type="component" value="Unassembled WGS sequence"/>
</dbReference>
<name>A0A2M6UGC2_9BRAD</name>
<dbReference type="GO" id="GO:0004516">
    <property type="term" value="F:nicotinate phosphoribosyltransferase activity"/>
    <property type="evidence" value="ECO:0007669"/>
    <property type="project" value="InterPro"/>
</dbReference>
<evidence type="ECO:0000256" key="3">
    <source>
        <dbReference type="ARBA" id="ARBA00022642"/>
    </source>
</evidence>
<gene>
    <name evidence="5" type="ORF">TSA1_24620</name>
</gene>
<reference evidence="5 6" key="1">
    <citation type="submission" date="2015-06" db="EMBL/GenBank/DDBJ databases">
        <title>Comparative genome analysis of nirS-carrying Bradyrhizobium sp. strains.</title>
        <authorList>
            <person name="Ishii S."/>
            <person name="Jang J."/>
            <person name="Nishizawa T."/>
            <person name="Senoo K."/>
        </authorList>
    </citation>
    <scope>NUCLEOTIDE SEQUENCE [LARGE SCALE GENOMIC DNA]</scope>
    <source>
        <strain evidence="5 6">TSA1</strain>
    </source>
</reference>
<dbReference type="UniPathway" id="UPA00253"/>
<dbReference type="Pfam" id="PF17767">
    <property type="entry name" value="NAPRTase_N"/>
    <property type="match status" value="1"/>
</dbReference>
<keyword evidence="6" id="KW-1185">Reference proteome</keyword>
<keyword evidence="3" id="KW-0662">Pyridine nucleotide biosynthesis</keyword>
<comment type="caution">
    <text evidence="5">The sequence shown here is derived from an EMBL/GenBank/DDBJ whole genome shotgun (WGS) entry which is preliminary data.</text>
</comment>
<comment type="pathway">
    <text evidence="1">Cofactor biosynthesis; NAD(+) biosynthesis.</text>
</comment>
<dbReference type="GO" id="GO:0034355">
    <property type="term" value="P:NAD+ biosynthetic process via the salvage pathway"/>
    <property type="evidence" value="ECO:0007669"/>
    <property type="project" value="TreeGrafter"/>
</dbReference>
<dbReference type="InterPro" id="IPR040727">
    <property type="entry name" value="NAPRTase_N"/>
</dbReference>
<accession>A0A2M6UGC2</accession>
<evidence type="ECO:0000256" key="1">
    <source>
        <dbReference type="ARBA" id="ARBA00004790"/>
    </source>
</evidence>
<proteinExistence type="inferred from homology"/>
<evidence type="ECO:0000313" key="6">
    <source>
        <dbReference type="Proteomes" id="UP000228930"/>
    </source>
</evidence>
<protein>
    <recommendedName>
        <fullName evidence="4">Nicotinate phosphoribosyltransferase N-terminal domain-containing protein</fullName>
    </recommendedName>
</protein>
<organism evidence="5 6">
    <name type="scientific">Bradyrhizobium nitroreducens</name>
    <dbReference type="NCBI Taxonomy" id="709803"/>
    <lineage>
        <taxon>Bacteria</taxon>
        <taxon>Pseudomonadati</taxon>
        <taxon>Pseudomonadota</taxon>
        <taxon>Alphaproteobacteria</taxon>
        <taxon>Hyphomicrobiales</taxon>
        <taxon>Nitrobacteraceae</taxon>
        <taxon>Bradyrhizobium</taxon>
    </lineage>
</organism>
<feature type="domain" description="Nicotinate phosphoribosyltransferase N-terminal" evidence="4">
    <location>
        <begin position="6"/>
        <end position="66"/>
    </location>
</feature>
<dbReference type="PANTHER" id="PTHR11098">
    <property type="entry name" value="NICOTINATE PHOSPHORIBOSYLTRANSFERASE"/>
    <property type="match status" value="1"/>
</dbReference>
<evidence type="ECO:0000313" key="5">
    <source>
        <dbReference type="EMBL" id="PIT03595.1"/>
    </source>
</evidence>
<dbReference type="InterPro" id="IPR007229">
    <property type="entry name" value="Nic_PRibTrfase-Fam"/>
</dbReference>
<evidence type="ECO:0000256" key="2">
    <source>
        <dbReference type="ARBA" id="ARBA00010897"/>
    </source>
</evidence>
<sequence>MSPSALLTDLYQLNMVQAYLEAGQTETTVFEFFVRKLRSQRNFLVAAGLEQALEYLQGLRFSDDAVVAARLRNFARGHDYVASFADTAILFRKRITSKTVSASS</sequence>
<evidence type="ECO:0000259" key="4">
    <source>
        <dbReference type="Pfam" id="PF17767"/>
    </source>
</evidence>
<dbReference type="AlphaFoldDB" id="A0A2M6UGC2"/>
<dbReference type="Gene3D" id="3.20.140.10">
    <property type="entry name" value="nicotinate phosphoribosyltransferase"/>
    <property type="match status" value="1"/>
</dbReference>
<dbReference type="EMBL" id="LFJC01000003">
    <property type="protein sequence ID" value="PIT03595.1"/>
    <property type="molecule type" value="Genomic_DNA"/>
</dbReference>
<dbReference type="PANTHER" id="PTHR11098:SF1">
    <property type="entry name" value="NICOTINATE PHOSPHORIBOSYLTRANSFERASE"/>
    <property type="match status" value="1"/>
</dbReference>
<comment type="similarity">
    <text evidence="2">Belongs to the NAPRTase family.</text>
</comment>
<dbReference type="RefSeq" id="WP_100178722.1">
    <property type="nucleotide sequence ID" value="NZ_LFJC01000003.1"/>
</dbReference>
<dbReference type="GO" id="GO:0005829">
    <property type="term" value="C:cytosol"/>
    <property type="evidence" value="ECO:0007669"/>
    <property type="project" value="TreeGrafter"/>
</dbReference>
<dbReference type="SUPFAM" id="SSF54675">
    <property type="entry name" value="Nicotinate/Quinolinate PRTase N-terminal domain-like"/>
    <property type="match status" value="1"/>
</dbReference>